<dbReference type="GO" id="GO:0006281">
    <property type="term" value="P:DNA repair"/>
    <property type="evidence" value="ECO:0007669"/>
    <property type="project" value="UniProtKB-ARBA"/>
</dbReference>
<dbReference type="Proteomes" id="UP000050640">
    <property type="component" value="Unplaced"/>
</dbReference>
<dbReference type="FunFam" id="3.40.50.300:FF:000159">
    <property type="entry name" value="Katanin p60 ATPase-containing subunit A1"/>
    <property type="match status" value="1"/>
</dbReference>
<keyword evidence="10 15" id="KW-0408">Iron</keyword>
<keyword evidence="8 14" id="KW-0547">Nucleotide-binding</keyword>
<dbReference type="InterPro" id="IPR019591">
    <property type="entry name" value="Mrp/NBP35_ATP-bd"/>
</dbReference>
<evidence type="ECO:0000256" key="12">
    <source>
        <dbReference type="ARBA" id="ARBA00023212"/>
    </source>
</evidence>
<dbReference type="GO" id="GO:0008017">
    <property type="term" value="F:microtubule binding"/>
    <property type="evidence" value="ECO:0007669"/>
    <property type="project" value="UniProtKB-UniRule"/>
</dbReference>
<keyword evidence="4 14" id="KW-0963">Cytoplasm</keyword>
<accession>A0A0R3RTT1</accession>
<evidence type="ECO:0000256" key="6">
    <source>
        <dbReference type="ARBA" id="ARBA00022701"/>
    </source>
</evidence>
<keyword evidence="6 14" id="KW-0493">Microtubule</keyword>
<evidence type="ECO:0000313" key="20">
    <source>
        <dbReference type="WBParaSite" id="EEL_0000540001-mRNA-1"/>
    </source>
</evidence>
<dbReference type="InterPro" id="IPR047260">
    <property type="entry name" value="ERCC1-like_central_dom"/>
</dbReference>
<dbReference type="Pfam" id="PF00109">
    <property type="entry name" value="ketoacyl-synt"/>
    <property type="match status" value="1"/>
</dbReference>
<keyword evidence="19" id="KW-1185">Reference proteome</keyword>
<proteinExistence type="inferred from homology"/>
<dbReference type="GO" id="GO:0051301">
    <property type="term" value="P:cell division"/>
    <property type="evidence" value="ECO:0007669"/>
    <property type="project" value="UniProtKB-KW"/>
</dbReference>
<evidence type="ECO:0000256" key="10">
    <source>
        <dbReference type="ARBA" id="ARBA00023004"/>
    </source>
</evidence>
<evidence type="ECO:0000256" key="4">
    <source>
        <dbReference type="ARBA" id="ARBA00022490"/>
    </source>
</evidence>
<comment type="subunit">
    <text evidence="15">Heterotetramer of 2 NUBP1 and 2 NUBP2 chains.</text>
</comment>
<dbReference type="InterPro" id="IPR027417">
    <property type="entry name" value="P-loop_NTPase"/>
</dbReference>
<dbReference type="HAMAP" id="MF_03023">
    <property type="entry name" value="Katanin_p60_A1"/>
    <property type="match status" value="1"/>
</dbReference>
<comment type="similarity">
    <text evidence="2 16">Belongs to the thiolase-like superfamily. Beta-ketoacyl-ACP synthases family.</text>
</comment>
<dbReference type="EC" id="5.6.1.1" evidence="14"/>
<comment type="function">
    <text evidence="14">Catalytic subunit of a complex which severs microtubules in an ATP-dependent manner. Microtubule severing may promote rapid reorganization of cellular microtubule arrays and the release of microtubules from the centrosome following nucleation.</text>
</comment>
<dbReference type="InterPro" id="IPR014030">
    <property type="entry name" value="Ketoacyl_synth_N"/>
</dbReference>
<evidence type="ECO:0000259" key="18">
    <source>
        <dbReference type="PROSITE" id="PS52004"/>
    </source>
</evidence>
<dbReference type="Gene3D" id="3.40.47.10">
    <property type="match status" value="2"/>
</dbReference>
<dbReference type="InterPro" id="IPR000808">
    <property type="entry name" value="Mrp-like_CS"/>
</dbReference>
<feature type="binding site" evidence="15">
    <location>
        <position position="961"/>
    </location>
    <ligand>
        <name>[4Fe-4S] cluster</name>
        <dbReference type="ChEBI" id="CHEBI:49883"/>
        <label>2</label>
        <note>ligand shared with heterodimeric partner</note>
    </ligand>
</feature>
<dbReference type="SUPFAM" id="SSF47781">
    <property type="entry name" value="RuvA domain 2-like"/>
    <property type="match status" value="1"/>
</dbReference>
<dbReference type="GO" id="GO:0005737">
    <property type="term" value="C:cytoplasm"/>
    <property type="evidence" value="ECO:0007669"/>
    <property type="project" value="UniProtKB-SubCell"/>
</dbReference>
<dbReference type="CDD" id="cd02037">
    <property type="entry name" value="Mrp_NBP35"/>
    <property type="match status" value="1"/>
</dbReference>
<keyword evidence="9 14" id="KW-0067">ATP-binding</keyword>
<comment type="subcellular location">
    <subcellularLocation>
        <location evidence="1">Cytoplasm</location>
        <location evidence="1">Cytoskeleton</location>
    </subcellularLocation>
    <subcellularLocation>
        <location evidence="14">Cytoplasm</location>
    </subcellularLocation>
    <subcellularLocation>
        <location evidence="14">Cytoplasm</location>
        <location evidence="14">Cytoskeleton</location>
        <location evidence="14">Microtubule organizing center</location>
        <location evidence="14">Centrosome</location>
    </subcellularLocation>
    <subcellularLocation>
        <location evidence="14">Cytoplasm</location>
        <location evidence="14">Cytoskeleton</location>
        <location evidence="14">Spindle pole</location>
    </subcellularLocation>
    <subcellularLocation>
        <location evidence="14">Cytoplasm</location>
        <location evidence="14">Cytoskeleton</location>
        <location evidence="14">Spindle</location>
    </subcellularLocation>
    <text evidence="14">Predominantly cytoplasmic. Also localized to the interphase centrosome and the mitotic spindle poles. Enhanced recruitment to the mitotic spindle poles requires microtubules and interaction with KATNB1.</text>
</comment>
<keyword evidence="5 16" id="KW-0808">Transferase</keyword>
<dbReference type="SUPFAM" id="SSF52540">
    <property type="entry name" value="P-loop containing nucleoside triphosphate hydrolases"/>
    <property type="match status" value="2"/>
</dbReference>
<dbReference type="Gene3D" id="1.10.8.60">
    <property type="match status" value="1"/>
</dbReference>
<feature type="binding site" evidence="15">
    <location>
        <position position="750"/>
    </location>
    <ligand>
        <name>[4Fe-4S] cluster</name>
        <dbReference type="ChEBI" id="CHEBI:49883"/>
        <label>1</label>
    </ligand>
</feature>
<keyword evidence="12 14" id="KW-0206">Cytoskeleton</keyword>
<dbReference type="FunFam" id="3.40.50.300:FF:001119">
    <property type="entry name" value="Iron-sulfur cluster carrier protein"/>
    <property type="match status" value="1"/>
</dbReference>
<dbReference type="Pfam" id="PF17862">
    <property type="entry name" value="AAA_lid_3"/>
    <property type="match status" value="1"/>
</dbReference>
<keyword evidence="3 15" id="KW-0004">4Fe-4S</keyword>
<dbReference type="SMART" id="SM00382">
    <property type="entry name" value="AAA"/>
    <property type="match status" value="2"/>
</dbReference>
<dbReference type="GO" id="GO:0005524">
    <property type="term" value="F:ATP binding"/>
    <property type="evidence" value="ECO:0007669"/>
    <property type="project" value="UniProtKB-KW"/>
</dbReference>
<evidence type="ECO:0000256" key="1">
    <source>
        <dbReference type="ARBA" id="ARBA00004245"/>
    </source>
</evidence>
<dbReference type="GO" id="GO:0000922">
    <property type="term" value="C:spindle pole"/>
    <property type="evidence" value="ECO:0007669"/>
    <property type="project" value="UniProtKB-SubCell"/>
</dbReference>
<dbReference type="InterPro" id="IPR033756">
    <property type="entry name" value="YlxH/NBP35"/>
</dbReference>
<keyword evidence="14" id="KW-0132">Cell division</keyword>
<dbReference type="InterPro" id="IPR041569">
    <property type="entry name" value="AAA_lid_3"/>
</dbReference>
<dbReference type="GO" id="GO:0016746">
    <property type="term" value="F:acyltransferase activity"/>
    <property type="evidence" value="ECO:0007669"/>
    <property type="project" value="InterPro"/>
</dbReference>
<dbReference type="SUPFAM" id="SSF53901">
    <property type="entry name" value="Thiolase-like"/>
    <property type="match status" value="2"/>
</dbReference>
<comment type="similarity">
    <text evidence="15">Belongs to the Mrp/NBP35 ATP-binding proteins family. NUBP1/NBP35 subfamily.</text>
</comment>
<dbReference type="InterPro" id="IPR010994">
    <property type="entry name" value="RuvA_2-like"/>
</dbReference>
<dbReference type="InterPro" id="IPR003960">
    <property type="entry name" value="ATPase_AAA_CS"/>
</dbReference>
<comment type="cofactor">
    <cofactor evidence="15">
        <name>[4Fe-4S] cluster</name>
        <dbReference type="ChEBI" id="CHEBI:49883"/>
    </cofactor>
    <text evidence="15">Binds 4 [4Fe-4S] clusters per heterotetramer. Contains two stable clusters in the N-termini of NUBP1 and two labile, bridging clusters between subunits of the NUBP1-NUBP2 heterotetramer.</text>
</comment>
<comment type="activity regulation">
    <text evidence="14">ATPase activity is stimulated by microtubules, which promote homooligomerization. ATP-dependent microtubule severing is stimulated by interaction with KATNB1.</text>
</comment>
<dbReference type="GO" id="GO:0005813">
    <property type="term" value="C:centrosome"/>
    <property type="evidence" value="ECO:0007669"/>
    <property type="project" value="UniProtKB-SubCell"/>
</dbReference>
<evidence type="ECO:0000256" key="15">
    <source>
        <dbReference type="HAMAP-Rule" id="MF_03038"/>
    </source>
</evidence>
<dbReference type="Pfam" id="PF03834">
    <property type="entry name" value="Rad10"/>
    <property type="match status" value="1"/>
</dbReference>
<dbReference type="CDD" id="cd22325">
    <property type="entry name" value="ERCC1_C-like"/>
    <property type="match status" value="1"/>
</dbReference>
<dbReference type="SUPFAM" id="SSF52980">
    <property type="entry name" value="Restriction endonuclease-like"/>
    <property type="match status" value="1"/>
</dbReference>
<comment type="subunit">
    <text evidence="14">Can homooligomerize into hexameric rings, which may be promoted by interaction with microtubules. Interacts with KATNB1, which may serve as a targeting subunit.</text>
</comment>
<dbReference type="GO" id="GO:0016226">
    <property type="term" value="P:iron-sulfur cluster assembly"/>
    <property type="evidence" value="ECO:0007669"/>
    <property type="project" value="UniProtKB-UniRule"/>
</dbReference>
<dbReference type="FunFam" id="1.10.8.60:FF:000025">
    <property type="entry name" value="Katanin p60 ATPase-containing subunit A1"/>
    <property type="match status" value="1"/>
</dbReference>
<dbReference type="Gene3D" id="3.40.50.10130">
    <property type="match status" value="1"/>
</dbReference>
<feature type="binding site" evidence="15">
    <location>
        <position position="964"/>
    </location>
    <ligand>
        <name>[4Fe-4S] cluster</name>
        <dbReference type="ChEBI" id="CHEBI:49883"/>
        <label>2</label>
        <note>ligand shared with heterodimeric partner</note>
    </ligand>
</feature>
<keyword evidence="14" id="KW-0131">Cell cycle</keyword>
<dbReference type="GO" id="GO:0140663">
    <property type="term" value="F:ATP-dependent FeS chaperone activity"/>
    <property type="evidence" value="ECO:0007669"/>
    <property type="project" value="InterPro"/>
</dbReference>
<evidence type="ECO:0000313" key="19">
    <source>
        <dbReference type="Proteomes" id="UP000050640"/>
    </source>
</evidence>
<dbReference type="Pfam" id="PF02801">
    <property type="entry name" value="Ketoacyl-synt_C"/>
    <property type="match status" value="1"/>
</dbReference>
<name>A0A0R3RTT1_9BILA</name>
<dbReference type="NCBIfam" id="TIGR00597">
    <property type="entry name" value="rad10"/>
    <property type="match status" value="1"/>
</dbReference>
<feature type="compositionally biased region" description="Polar residues" evidence="17">
    <location>
        <begin position="106"/>
        <end position="125"/>
    </location>
</feature>
<dbReference type="Pfam" id="PF10609">
    <property type="entry name" value="ParA"/>
    <property type="match status" value="1"/>
</dbReference>
<keyword evidence="7 15" id="KW-0479">Metal-binding</keyword>
<dbReference type="PANTHER" id="PTHR23074">
    <property type="entry name" value="AAA DOMAIN-CONTAINING"/>
    <property type="match status" value="1"/>
</dbReference>
<feature type="compositionally biased region" description="Polar residues" evidence="17">
    <location>
        <begin position="150"/>
        <end position="166"/>
    </location>
</feature>
<dbReference type="GO" id="GO:0051013">
    <property type="term" value="P:microtubule severing"/>
    <property type="evidence" value="ECO:0007669"/>
    <property type="project" value="UniProtKB-UniRule"/>
</dbReference>
<dbReference type="InterPro" id="IPR011335">
    <property type="entry name" value="Restrct_endonuc-II-like"/>
</dbReference>
<dbReference type="PROSITE" id="PS01215">
    <property type="entry name" value="MRP"/>
    <property type="match status" value="1"/>
</dbReference>
<comment type="similarity">
    <text evidence="14">Belongs to the AAA ATPase family. Katanin p60 subunit A1 subfamily.</text>
</comment>
<dbReference type="PANTHER" id="PTHR23074:SF19">
    <property type="entry name" value="KATANIN P60 ATPASE-CONTAINING SUBUNIT A1"/>
    <property type="match status" value="1"/>
</dbReference>
<feature type="binding site" evidence="14">
    <location>
        <begin position="258"/>
        <end position="265"/>
    </location>
    <ligand>
        <name>ATP</name>
        <dbReference type="ChEBI" id="CHEBI:30616"/>
    </ligand>
</feature>
<feature type="compositionally biased region" description="Pro residues" evidence="17">
    <location>
        <begin position="90"/>
        <end position="103"/>
    </location>
</feature>
<organism evidence="19 20">
    <name type="scientific">Elaeophora elaphi</name>
    <dbReference type="NCBI Taxonomy" id="1147741"/>
    <lineage>
        <taxon>Eukaryota</taxon>
        <taxon>Metazoa</taxon>
        <taxon>Ecdysozoa</taxon>
        <taxon>Nematoda</taxon>
        <taxon>Chromadorea</taxon>
        <taxon>Rhabditida</taxon>
        <taxon>Spirurina</taxon>
        <taxon>Spiruromorpha</taxon>
        <taxon>Filarioidea</taxon>
        <taxon>Onchocercidae</taxon>
        <taxon>Elaeophora</taxon>
    </lineage>
</organism>
<dbReference type="GO" id="GO:0016887">
    <property type="term" value="F:ATP hydrolysis activity"/>
    <property type="evidence" value="ECO:0007669"/>
    <property type="project" value="InterPro"/>
</dbReference>
<evidence type="ECO:0000256" key="11">
    <source>
        <dbReference type="ARBA" id="ARBA00023014"/>
    </source>
</evidence>
<dbReference type="STRING" id="1147741.A0A0R3RTT1"/>
<evidence type="ECO:0000256" key="13">
    <source>
        <dbReference type="ARBA" id="ARBA00023235"/>
    </source>
</evidence>
<dbReference type="PROSITE" id="PS00674">
    <property type="entry name" value="AAA"/>
    <property type="match status" value="1"/>
</dbReference>
<feature type="binding site" evidence="15">
    <location>
        <position position="747"/>
    </location>
    <ligand>
        <name>[4Fe-4S] cluster</name>
        <dbReference type="ChEBI" id="CHEBI:49883"/>
        <label>1</label>
    </ligand>
</feature>
<feature type="region of interest" description="Disordered" evidence="17">
    <location>
        <begin position="84"/>
        <end position="179"/>
    </location>
</feature>
<evidence type="ECO:0000256" key="16">
    <source>
        <dbReference type="RuleBase" id="RU003694"/>
    </source>
</evidence>
<feature type="binding site" evidence="15">
    <location>
        <position position="733"/>
    </location>
    <ligand>
        <name>[4Fe-4S] cluster</name>
        <dbReference type="ChEBI" id="CHEBI:49883"/>
        <label>1</label>
    </ligand>
</feature>
<dbReference type="HAMAP" id="MF_03038">
    <property type="entry name" value="NUBP1"/>
    <property type="match status" value="1"/>
</dbReference>
<evidence type="ECO:0000256" key="9">
    <source>
        <dbReference type="ARBA" id="ARBA00022840"/>
    </source>
</evidence>
<dbReference type="GO" id="GO:0046872">
    <property type="term" value="F:metal ion binding"/>
    <property type="evidence" value="ECO:0007669"/>
    <property type="project" value="UniProtKB-KW"/>
</dbReference>
<sequence>MEWEISESYRAAKEAAQRRKYDQSALFLRTALSLVERRLNGISTDDPNRDQLVKVKSVLKLNVERMNGIADVVSQMRQMIGVTTSSSPVDAPPSDPDVWPLPPLTKKTSAISSPKSINKKQTSSRIDTKTKKGSSGKSPCASAGCRSITKRTNSLGRTSMNELSEVTTKEEGDSNSNVGVLSYSEKGEKVFDDKGFDKELVEIIERDIMQKRPDVHWDDIAGLDEAKKLLKEAVILPSVMPNFFKGIRRPWRGVCMVGPPGTGKTMLAKAVATESQTTFFCVSSATLTSKYRGDSEKLVQLLFKMASPARFYAPSTIFIDEIDSLCSRRGVDSEHEASRRVKSELLTQMDGCSPDVSRVLVLAATNFPWDLDEALRRRLEKRIYIPLPDKTNRFQLLKLALAEVSINNEVNLEAVADSLDGYSGADITNVCREAAMMSMRVRIANLTAEEIKALTQEEVDLPITSSDFSQAIQNTSPSVSYSDVQNANIAKMEVACSSQSRATLLNSKLVINRKRQGGNPVLKYIRNVPFEWADIKADFEAGKEMGILYLSLKWHKLHPNYIETRINSDGGGYAVKVLLVLVNVEPRHILRELNLFCYRTGWTLMLCYSAEEAAEYLENLYISKNKNEQSAVNAVQERKRKRLCLPDDDSELYQAIKFLTVIRSLTISDAQRLIATFGSIRKIANADIDRLLLCPGLEVGFFYLATIFLKVLPDLFRLSKTMNDIPENANEDCPGATSADAGKAASCASCPNQALCISGEIRKPDEDLSAIADRLKNVKHKILILSGKGGVGKSAVATNLARALAENDKVQVGLLDVDICGPSQARMLGVEQESVHESGNGWCPIVVKDNLIVMSIAFLLQNRTEAVIWRGARKNALIKQFLKDVDWGSLDYLLIDTPPGTSDEHISTVQFLLQAGSADGAIVVTTPQEISLLDVRKEINFCRKTKINVLGVIENMSSFICPCCSKASQLFPRSTGGAETMCNELSVPLLASLPFDSHMAECLMKRVVITGIGIVSPFGVGKRLLFDNLLANNVALRYDEKFKIIVGRIAECGKHGLDLSSWTARELKQMSRVLRVISWSWIPGSVLAIVAAEEAVRDAGLKECHMEETGVNVGMGIADLEVIYEVGKQIAEGKGRRVTPFFIPRILTNMPAGHVSIKFGMRGPQLSSCTACATGLHSVGDSATFIRMGRAKRMLAGATEACINTIAITGFSQMRALATTCSRPFDKRRDGFVLSEGAAILILEEIEEALKRKANIYAEILGYGVAGDAYHLTTPSEDSIGAFLSMKRCVADSCINPEQITYVNAHATSTVLGDHFESRAIARLFPGHIGHTLAAAGAIETAITAMCVEEGKLVGNVRLEESDIKENLRFLKQSESWNEGRVALVNSFGFGGSHATLCLSAVENS</sequence>
<dbReference type="InterPro" id="IPR016039">
    <property type="entry name" value="Thiolase-like"/>
</dbReference>
<dbReference type="Gene3D" id="3.40.50.300">
    <property type="entry name" value="P-loop containing nucleotide triphosphate hydrolases"/>
    <property type="match status" value="2"/>
</dbReference>
<dbReference type="WBParaSite" id="EEL_0000540001-mRNA-1">
    <property type="protein sequence ID" value="EEL_0000540001-mRNA-1"/>
    <property type="gene ID" value="EEL_0000540001"/>
</dbReference>
<dbReference type="GO" id="GO:0005874">
    <property type="term" value="C:microtubule"/>
    <property type="evidence" value="ECO:0007669"/>
    <property type="project" value="UniProtKB-KW"/>
</dbReference>
<dbReference type="InterPro" id="IPR020841">
    <property type="entry name" value="PKS_Beta-ketoAc_synthase_dom"/>
</dbReference>
<gene>
    <name evidence="14" type="primary">KATNA1</name>
</gene>
<dbReference type="HAMAP" id="MF_02040">
    <property type="entry name" value="Mrp_NBP35"/>
    <property type="match status" value="1"/>
</dbReference>
<evidence type="ECO:0000256" key="2">
    <source>
        <dbReference type="ARBA" id="ARBA00008467"/>
    </source>
</evidence>
<dbReference type="SMART" id="SM00825">
    <property type="entry name" value="PKS_KS"/>
    <property type="match status" value="1"/>
</dbReference>
<dbReference type="Pfam" id="PF00004">
    <property type="entry name" value="AAA"/>
    <property type="match status" value="1"/>
</dbReference>
<feature type="binding site" evidence="15">
    <location>
        <begin position="787"/>
        <end position="794"/>
    </location>
    <ligand>
        <name>ATP</name>
        <dbReference type="ChEBI" id="CHEBI:30616"/>
    </ligand>
</feature>
<dbReference type="InterPro" id="IPR028601">
    <property type="entry name" value="NUBP1/Nbp35"/>
</dbReference>
<dbReference type="InterPro" id="IPR050304">
    <property type="entry name" value="MT-severing_AAA_ATPase"/>
</dbReference>
<evidence type="ECO:0000256" key="3">
    <source>
        <dbReference type="ARBA" id="ARBA00022485"/>
    </source>
</evidence>
<feature type="domain" description="Ketosynthase family 3 (KS3)" evidence="18">
    <location>
        <begin position="1004"/>
        <end position="1401"/>
    </location>
</feature>
<evidence type="ECO:0000256" key="7">
    <source>
        <dbReference type="ARBA" id="ARBA00022723"/>
    </source>
</evidence>
<reference evidence="20" key="1">
    <citation type="submission" date="2016-04" db="UniProtKB">
        <authorList>
            <consortium name="WormBaseParasite"/>
        </authorList>
    </citation>
    <scope>IDENTIFICATION</scope>
</reference>
<dbReference type="InterPro" id="IPR000794">
    <property type="entry name" value="Beta-ketoacyl_synthase"/>
</dbReference>
<protein>
    <recommendedName>
        <fullName evidence="14 15">Multifunctional fusion protein</fullName>
    </recommendedName>
    <domain>
        <recommendedName>
            <fullName evidence="14">Katanin p60 ATPase-containing subunit A1</fullName>
            <shortName evidence="14">Katanin p60 subunit A1</shortName>
            <ecNumber evidence="14">5.6.1.1</ecNumber>
        </recommendedName>
        <alternativeName>
            <fullName evidence="14">p60 katanin</fullName>
        </alternativeName>
    </domain>
    <domain>
        <recommendedName>
            <fullName evidence="15">Cytosolic Fe-S cluster assembly factor NUBP1 homolog</fullName>
        </recommendedName>
    </domain>
</protein>
<dbReference type="GO" id="GO:0008568">
    <property type="term" value="F:microtubule severing ATPase activity"/>
    <property type="evidence" value="ECO:0007669"/>
    <property type="project" value="UniProtKB-EC"/>
</dbReference>
<dbReference type="InterPro" id="IPR028596">
    <property type="entry name" value="KATNA1"/>
</dbReference>
<dbReference type="CDD" id="cd00834">
    <property type="entry name" value="KAS_I_II"/>
    <property type="match status" value="1"/>
</dbReference>
<evidence type="ECO:0000256" key="8">
    <source>
        <dbReference type="ARBA" id="ARBA00022741"/>
    </source>
</evidence>
<dbReference type="InterPro" id="IPR003593">
    <property type="entry name" value="AAA+_ATPase"/>
</dbReference>
<keyword evidence="11 15" id="KW-0411">Iron-sulfur</keyword>
<dbReference type="Gene3D" id="1.10.150.20">
    <property type="entry name" value="5' to 3' exonuclease, C-terminal subdomain"/>
    <property type="match status" value="1"/>
</dbReference>
<dbReference type="InterPro" id="IPR003959">
    <property type="entry name" value="ATPase_AAA_core"/>
</dbReference>
<comment type="catalytic activity">
    <reaction evidence="14">
        <text>n ATP + n H2O + a microtubule = n ADP + n phosphate + (n+1) alpha/beta tubulin heterodimers.</text>
        <dbReference type="EC" id="5.6.1.1"/>
    </reaction>
</comment>
<feature type="binding site" evidence="15">
    <location>
        <position position="756"/>
    </location>
    <ligand>
        <name>[4Fe-4S] cluster</name>
        <dbReference type="ChEBI" id="CHEBI:49883"/>
        <label>1</label>
    </ligand>
</feature>
<evidence type="ECO:0000256" key="5">
    <source>
        <dbReference type="ARBA" id="ARBA00022679"/>
    </source>
</evidence>
<evidence type="ECO:0000256" key="17">
    <source>
        <dbReference type="SAM" id="MobiDB-lite"/>
    </source>
</evidence>
<evidence type="ECO:0000256" key="14">
    <source>
        <dbReference type="HAMAP-Rule" id="MF_03023"/>
    </source>
</evidence>
<dbReference type="PROSITE" id="PS52004">
    <property type="entry name" value="KS3_2"/>
    <property type="match status" value="1"/>
</dbReference>
<keyword evidence="13 14" id="KW-0413">Isomerase</keyword>
<comment type="function">
    <text evidence="15">Component of the cytosolic iron-sulfur (Fe/S) protein assembly (CIA) machinery. Required for maturation of extramitochondrial Fe-S proteins. The NUBP1-NUBP2 heterotetramer forms a Fe-S scaffold complex, mediating the de novo assembly of an Fe-S cluster and its transfer to target apoproteins.</text>
</comment>
<dbReference type="GO" id="GO:0051539">
    <property type="term" value="F:4 iron, 4 sulfur cluster binding"/>
    <property type="evidence" value="ECO:0007669"/>
    <property type="project" value="UniProtKB-UniRule"/>
</dbReference>
<keyword evidence="14" id="KW-0498">Mitosis</keyword>
<dbReference type="InterPro" id="IPR014031">
    <property type="entry name" value="Ketoacyl_synth_C"/>
</dbReference>